<evidence type="ECO:0000256" key="1">
    <source>
        <dbReference type="ARBA" id="ARBA00006068"/>
    </source>
</evidence>
<name>A0A2A5T8F1_EUBML</name>
<dbReference type="Gene3D" id="3.40.630.190">
    <property type="entry name" value="LCP protein"/>
    <property type="match status" value="1"/>
</dbReference>
<evidence type="ECO:0000313" key="4">
    <source>
        <dbReference type="EMBL" id="QCT71582.1"/>
    </source>
</evidence>
<dbReference type="AlphaFoldDB" id="A0A2A5T8F1"/>
<evidence type="ECO:0000259" key="3">
    <source>
        <dbReference type="Pfam" id="PF03816"/>
    </source>
</evidence>
<reference evidence="4 5" key="1">
    <citation type="submission" date="2018-05" db="EMBL/GenBank/DDBJ databases">
        <title>Genome comparison of Eubacterium sp.</title>
        <authorList>
            <person name="Feng Y."/>
            <person name="Sanchez-Andrea I."/>
            <person name="Stams A.J.M."/>
            <person name="De Vos W.M."/>
        </authorList>
    </citation>
    <scope>NUCLEOTIDE SEQUENCE [LARGE SCALE GENOMIC DNA]</scope>
    <source>
        <strain evidence="4 5">YI</strain>
    </source>
</reference>
<sequence>MEKRNKSVIGNRRSGERPSSPSKKAASRPSGRPGSSRSSQSQSSRSNSSRSSRPPQRIDDRRRNSNDTLPKKRKKKRGFFKKALILLLVLLIGAGAYAATVIKFGNLNKDLTGKVSQYNISSNAANMALNHRIVNVAIFGVDGRDDVDGSRSDSMMIASADFEHNKLKITSLMRDTYVYINKDYGYDKLNAAYSFGGPNLALKTINQNFDTAITDYVTIDFTAMVAMVNAVGGVTIDIENEDELYWVNQYLMDVNNHVNTNSADVPGTGPQVLDGSQALAYCRVRYVGNGDFDRTLRQRKVFEQVLDKAMDLNPLAQYNLLTQVMPYVETSLSQTEILKYAGNVMFMKDHSIYQEQIPAEGYVDTGMLGDVSYVFPVTLADNIKEWYQFVYETDYTPSGTAQDISDEIESMW</sequence>
<dbReference type="EMBL" id="CP029487">
    <property type="protein sequence ID" value="QCT71582.1"/>
    <property type="molecule type" value="Genomic_DNA"/>
</dbReference>
<keyword evidence="5" id="KW-1185">Reference proteome</keyword>
<dbReference type="Pfam" id="PF03816">
    <property type="entry name" value="LytR_cpsA_psr"/>
    <property type="match status" value="1"/>
</dbReference>
<evidence type="ECO:0000256" key="2">
    <source>
        <dbReference type="SAM" id="MobiDB-lite"/>
    </source>
</evidence>
<organism evidence="4 5">
    <name type="scientific">Eubacterium maltosivorans</name>
    <dbReference type="NCBI Taxonomy" id="2041044"/>
    <lineage>
        <taxon>Bacteria</taxon>
        <taxon>Bacillati</taxon>
        <taxon>Bacillota</taxon>
        <taxon>Clostridia</taxon>
        <taxon>Eubacteriales</taxon>
        <taxon>Eubacteriaceae</taxon>
        <taxon>Eubacterium</taxon>
    </lineage>
</organism>
<dbReference type="InterPro" id="IPR050922">
    <property type="entry name" value="LytR/CpsA/Psr_CW_biosynth"/>
</dbReference>
<comment type="similarity">
    <text evidence="1">Belongs to the LytR/CpsA/Psr (LCP) family.</text>
</comment>
<feature type="compositionally biased region" description="Low complexity" evidence="2">
    <location>
        <begin position="17"/>
        <end position="55"/>
    </location>
</feature>
<dbReference type="PANTHER" id="PTHR33392:SF6">
    <property type="entry name" value="POLYISOPRENYL-TEICHOIC ACID--PEPTIDOGLYCAN TEICHOIC ACID TRANSFERASE TAGU"/>
    <property type="match status" value="1"/>
</dbReference>
<dbReference type="InterPro" id="IPR004474">
    <property type="entry name" value="LytR_CpsA_psr"/>
</dbReference>
<gene>
    <name evidence="4" type="ORF">CPZ25_009680</name>
</gene>
<proteinExistence type="inferred from homology"/>
<feature type="domain" description="Cell envelope-related transcriptional attenuator" evidence="3">
    <location>
        <begin position="151"/>
        <end position="309"/>
    </location>
</feature>
<dbReference type="PANTHER" id="PTHR33392">
    <property type="entry name" value="POLYISOPRENYL-TEICHOIC ACID--PEPTIDOGLYCAN TEICHOIC ACID TRANSFERASE TAGU"/>
    <property type="match status" value="1"/>
</dbReference>
<dbReference type="Proteomes" id="UP000218387">
    <property type="component" value="Chromosome"/>
</dbReference>
<accession>A0A2A5T8F1</accession>
<dbReference type="KEGG" id="emt:CPZ25_009680"/>
<feature type="compositionally biased region" description="Basic and acidic residues" evidence="2">
    <location>
        <begin position="56"/>
        <end position="65"/>
    </location>
</feature>
<feature type="region of interest" description="Disordered" evidence="2">
    <location>
        <begin position="1"/>
        <end position="74"/>
    </location>
</feature>
<dbReference type="NCBIfam" id="TIGR00350">
    <property type="entry name" value="lytR_cpsA_psr"/>
    <property type="match status" value="1"/>
</dbReference>
<protein>
    <submittedName>
        <fullName evidence="4">LytR family transcriptional regulator</fullName>
    </submittedName>
</protein>
<evidence type="ECO:0000313" key="5">
    <source>
        <dbReference type="Proteomes" id="UP000218387"/>
    </source>
</evidence>